<organism evidence="2 3">
    <name type="scientific">Steinernema hermaphroditum</name>
    <dbReference type="NCBI Taxonomy" id="289476"/>
    <lineage>
        <taxon>Eukaryota</taxon>
        <taxon>Metazoa</taxon>
        <taxon>Ecdysozoa</taxon>
        <taxon>Nematoda</taxon>
        <taxon>Chromadorea</taxon>
        <taxon>Rhabditida</taxon>
        <taxon>Tylenchina</taxon>
        <taxon>Panagrolaimomorpha</taxon>
        <taxon>Strongyloidoidea</taxon>
        <taxon>Steinernematidae</taxon>
        <taxon>Steinernema</taxon>
    </lineage>
</organism>
<evidence type="ECO:0000313" key="2">
    <source>
        <dbReference type="EMBL" id="KAK0393785.1"/>
    </source>
</evidence>
<evidence type="ECO:0000313" key="3">
    <source>
        <dbReference type="Proteomes" id="UP001175271"/>
    </source>
</evidence>
<accession>A0AA39LE39</accession>
<dbReference type="EMBL" id="JAUCMV010000005">
    <property type="protein sequence ID" value="KAK0393785.1"/>
    <property type="molecule type" value="Genomic_DNA"/>
</dbReference>
<reference evidence="2" key="1">
    <citation type="submission" date="2023-06" db="EMBL/GenBank/DDBJ databases">
        <title>Genomic analysis of the entomopathogenic nematode Steinernema hermaphroditum.</title>
        <authorList>
            <person name="Schwarz E.M."/>
            <person name="Heppert J.K."/>
            <person name="Baniya A."/>
            <person name="Schwartz H.T."/>
            <person name="Tan C.-H."/>
            <person name="Antoshechkin I."/>
            <person name="Sternberg P.W."/>
            <person name="Goodrich-Blair H."/>
            <person name="Dillman A.R."/>
        </authorList>
    </citation>
    <scope>NUCLEOTIDE SEQUENCE</scope>
    <source>
        <strain evidence="2">PS9179</strain>
        <tissue evidence="2">Whole animal</tissue>
    </source>
</reference>
<feature type="compositionally biased region" description="Basic and acidic residues" evidence="1">
    <location>
        <begin position="44"/>
        <end position="57"/>
    </location>
</feature>
<sequence>MRVIIDSSNRGRWPSQRGRGARGGRRGNGSRGGRGRFPPPRASYEAERRSHAEEPNAKRRNQVKRLADKLADREAEVAELRARLADAQTPRATGAEGSPGGADDAAEPRSGGTLKGAGDAKPPRSLKRANTAEAPAEEEPKKTKKTPRPE</sequence>
<feature type="compositionally biased region" description="Basic and acidic residues" evidence="1">
    <location>
        <begin position="65"/>
        <end position="84"/>
    </location>
</feature>
<dbReference type="Proteomes" id="UP001175271">
    <property type="component" value="Unassembled WGS sequence"/>
</dbReference>
<proteinExistence type="predicted"/>
<protein>
    <submittedName>
        <fullName evidence="2">Uncharacterized protein</fullName>
    </submittedName>
</protein>
<comment type="caution">
    <text evidence="2">The sequence shown here is derived from an EMBL/GenBank/DDBJ whole genome shotgun (WGS) entry which is preliminary data.</text>
</comment>
<feature type="compositionally biased region" description="Polar residues" evidence="1">
    <location>
        <begin position="1"/>
        <end position="10"/>
    </location>
</feature>
<gene>
    <name evidence="2" type="ORF">QR680_000401</name>
</gene>
<feature type="region of interest" description="Disordered" evidence="1">
    <location>
        <begin position="1"/>
        <end position="150"/>
    </location>
</feature>
<name>A0AA39LE39_9BILA</name>
<dbReference type="AlphaFoldDB" id="A0AA39LE39"/>
<keyword evidence="3" id="KW-1185">Reference proteome</keyword>
<evidence type="ECO:0000256" key="1">
    <source>
        <dbReference type="SAM" id="MobiDB-lite"/>
    </source>
</evidence>